<evidence type="ECO:0000259" key="8">
    <source>
        <dbReference type="Pfam" id="PF13324"/>
    </source>
</evidence>
<evidence type="ECO:0000313" key="10">
    <source>
        <dbReference type="EMBL" id="KAK7014864.1"/>
    </source>
</evidence>
<feature type="signal peptide" evidence="7">
    <location>
        <begin position="1"/>
        <end position="21"/>
    </location>
</feature>
<gene>
    <name evidence="10" type="ORF">R3P38DRAFT_3321745</name>
</gene>
<dbReference type="GO" id="GO:0005737">
    <property type="term" value="C:cytoplasm"/>
    <property type="evidence" value="ECO:0007669"/>
    <property type="project" value="UniProtKB-SubCell"/>
</dbReference>
<dbReference type="Gene3D" id="1.20.1410.10">
    <property type="entry name" value="I/LWEQ domain"/>
    <property type="match status" value="1"/>
</dbReference>
<sequence length="361" mass="39474">MPHSNQKVLLSLRLVLDTCNAALDPAAVPPEPASESVQVLRKDLVSLMSLLYAATTKVSLALKPSKPTYSAALAPLKDLSDHVSALFHCANLFVPHIQGATLVREVHSLVRDAIESIKALSQTFLEIEASDSRQGSGQAGDEYMVRTATVHSVLDKARALSPDNVAAVRKQWKEDAASLEDGFREVGDMIDEEESEADVQDDDDFDDGWGGIGIGKSQKMTLEERDRTKKIHGILRLSQLLHKRILRDHLLPSPPLDNPTLDALAISSRQLLSASDDLVATLYTPQDPKRMETELAAFRKIISNFQASLSGANATPDAVATQIASLSLTKAANQESLKWFDTCFVQLFKAVEILDDILRQT</sequence>
<keyword evidence="7" id="KW-0732">Signal</keyword>
<dbReference type="AlphaFoldDB" id="A0AAW0AQG6"/>
<feature type="domain" description="Cyclin-D1-binding protein 1-like N-terminal" evidence="8">
    <location>
        <begin position="43"/>
        <end position="191"/>
    </location>
</feature>
<name>A0AAW0AQG6_9AGAR</name>
<keyword evidence="4" id="KW-0963">Cytoplasm</keyword>
<evidence type="ECO:0000256" key="5">
    <source>
        <dbReference type="ARBA" id="ARBA00023242"/>
    </source>
</evidence>
<feature type="chain" id="PRO_5043810437" description="Cyclin-D1-binding protein 1" evidence="7">
    <location>
        <begin position="22"/>
        <end position="361"/>
    </location>
</feature>
<feature type="domain" description="Cyclin-D1-binding protein 1-like C-terminal" evidence="9">
    <location>
        <begin position="206"/>
        <end position="304"/>
    </location>
</feature>
<evidence type="ECO:0000259" key="9">
    <source>
        <dbReference type="Pfam" id="PF20936"/>
    </source>
</evidence>
<evidence type="ECO:0000256" key="7">
    <source>
        <dbReference type="SAM" id="SignalP"/>
    </source>
</evidence>
<evidence type="ECO:0000256" key="2">
    <source>
        <dbReference type="ARBA" id="ARBA00004496"/>
    </source>
</evidence>
<comment type="subcellular location">
    <subcellularLocation>
        <location evidence="2">Cytoplasm</location>
    </subcellularLocation>
    <subcellularLocation>
        <location evidence="1">Nucleus</location>
    </subcellularLocation>
</comment>
<dbReference type="Proteomes" id="UP001362999">
    <property type="component" value="Unassembled WGS sequence"/>
</dbReference>
<keyword evidence="6" id="KW-0131">Cell cycle</keyword>
<dbReference type="Pfam" id="PF13324">
    <property type="entry name" value="GCIP_N"/>
    <property type="match status" value="1"/>
</dbReference>
<dbReference type="GO" id="GO:0005634">
    <property type="term" value="C:nucleus"/>
    <property type="evidence" value="ECO:0007669"/>
    <property type="project" value="UniProtKB-SubCell"/>
</dbReference>
<keyword evidence="11" id="KW-1185">Reference proteome</keyword>
<dbReference type="InterPro" id="IPR026907">
    <property type="entry name" value="GCIP-like"/>
</dbReference>
<evidence type="ECO:0000313" key="11">
    <source>
        <dbReference type="Proteomes" id="UP001362999"/>
    </source>
</evidence>
<keyword evidence="5" id="KW-0539">Nucleus</keyword>
<dbReference type="PANTHER" id="PTHR15492">
    <property type="entry name" value="CYCLIN D1-BINDING PROTEIN 1"/>
    <property type="match status" value="1"/>
</dbReference>
<evidence type="ECO:0008006" key="12">
    <source>
        <dbReference type="Google" id="ProtNLM"/>
    </source>
</evidence>
<dbReference type="InterPro" id="IPR049317">
    <property type="entry name" value="GCIP-like_N"/>
</dbReference>
<protein>
    <recommendedName>
        <fullName evidence="12">Cyclin-D1-binding protein 1</fullName>
    </recommendedName>
</protein>
<reference evidence="10 11" key="1">
    <citation type="journal article" date="2024" name="J Genomics">
        <title>Draft genome sequencing and assembly of Favolaschia claudopus CIRM-BRFM 2984 isolated from oak limbs.</title>
        <authorList>
            <person name="Navarro D."/>
            <person name="Drula E."/>
            <person name="Chaduli D."/>
            <person name="Cazenave R."/>
            <person name="Ahrendt S."/>
            <person name="Wang J."/>
            <person name="Lipzen A."/>
            <person name="Daum C."/>
            <person name="Barry K."/>
            <person name="Grigoriev I.V."/>
            <person name="Favel A."/>
            <person name="Rosso M.N."/>
            <person name="Martin F."/>
        </authorList>
    </citation>
    <scope>NUCLEOTIDE SEQUENCE [LARGE SCALE GENOMIC DNA]</scope>
    <source>
        <strain evidence="10 11">CIRM-BRFM 2984</strain>
    </source>
</reference>
<proteinExistence type="inferred from homology"/>
<organism evidence="10 11">
    <name type="scientific">Favolaschia claudopus</name>
    <dbReference type="NCBI Taxonomy" id="2862362"/>
    <lineage>
        <taxon>Eukaryota</taxon>
        <taxon>Fungi</taxon>
        <taxon>Dikarya</taxon>
        <taxon>Basidiomycota</taxon>
        <taxon>Agaricomycotina</taxon>
        <taxon>Agaricomycetes</taxon>
        <taxon>Agaricomycetidae</taxon>
        <taxon>Agaricales</taxon>
        <taxon>Marasmiineae</taxon>
        <taxon>Mycenaceae</taxon>
        <taxon>Favolaschia</taxon>
    </lineage>
</organism>
<dbReference type="InterPro" id="IPR049318">
    <property type="entry name" value="GCIP_C"/>
</dbReference>
<dbReference type="Gene3D" id="1.20.1420.10">
    <property type="entry name" value="Talin, central domain"/>
    <property type="match status" value="1"/>
</dbReference>
<evidence type="ECO:0000256" key="3">
    <source>
        <dbReference type="ARBA" id="ARBA00008940"/>
    </source>
</evidence>
<comment type="similarity">
    <text evidence="3">Belongs to the CCNDBP1 family.</text>
</comment>
<comment type="caution">
    <text evidence="10">The sequence shown here is derived from an EMBL/GenBank/DDBJ whole genome shotgun (WGS) entry which is preliminary data.</text>
</comment>
<evidence type="ECO:0000256" key="4">
    <source>
        <dbReference type="ARBA" id="ARBA00022490"/>
    </source>
</evidence>
<dbReference type="EMBL" id="JAWWNJ010000055">
    <property type="protein sequence ID" value="KAK7014864.1"/>
    <property type="molecule type" value="Genomic_DNA"/>
</dbReference>
<dbReference type="Pfam" id="PF20936">
    <property type="entry name" value="GCIP_C"/>
    <property type="match status" value="1"/>
</dbReference>
<evidence type="ECO:0000256" key="1">
    <source>
        <dbReference type="ARBA" id="ARBA00004123"/>
    </source>
</evidence>
<evidence type="ECO:0000256" key="6">
    <source>
        <dbReference type="ARBA" id="ARBA00023306"/>
    </source>
</evidence>
<accession>A0AAW0AQG6</accession>
<dbReference type="PANTHER" id="PTHR15492:SF1">
    <property type="entry name" value="CYCLIN-D1-BINDING PROTEIN 1"/>
    <property type="match status" value="1"/>
</dbReference>